<accession>A0ABU0RTE6</accession>
<evidence type="ECO:0000313" key="2">
    <source>
        <dbReference type="Proteomes" id="UP001223072"/>
    </source>
</evidence>
<comment type="caution">
    <text evidence="1">The sequence shown here is derived from an EMBL/GenBank/DDBJ whole genome shotgun (WGS) entry which is preliminary data.</text>
</comment>
<dbReference type="Proteomes" id="UP001223072">
    <property type="component" value="Unassembled WGS sequence"/>
</dbReference>
<organism evidence="1 2">
    <name type="scientific">Streptomyces turgidiscabies</name>
    <dbReference type="NCBI Taxonomy" id="85558"/>
    <lineage>
        <taxon>Bacteria</taxon>
        <taxon>Bacillati</taxon>
        <taxon>Actinomycetota</taxon>
        <taxon>Actinomycetes</taxon>
        <taxon>Kitasatosporales</taxon>
        <taxon>Streptomycetaceae</taxon>
        <taxon>Streptomyces</taxon>
    </lineage>
</organism>
<dbReference type="EMBL" id="JAUSZS010000007">
    <property type="protein sequence ID" value="MDQ0935276.1"/>
    <property type="molecule type" value="Genomic_DNA"/>
</dbReference>
<name>A0ABU0RTE6_9ACTN</name>
<protein>
    <submittedName>
        <fullName evidence="1">Uncharacterized protein</fullName>
    </submittedName>
</protein>
<keyword evidence="2" id="KW-1185">Reference proteome</keyword>
<reference evidence="1 2" key="1">
    <citation type="submission" date="2023-07" db="EMBL/GenBank/DDBJ databases">
        <title>Comparative genomics of wheat-associated soil bacteria to identify genetic determinants of phenazine resistance.</title>
        <authorList>
            <person name="Mouncey N."/>
        </authorList>
    </citation>
    <scope>NUCLEOTIDE SEQUENCE [LARGE SCALE GENOMIC DNA]</scope>
    <source>
        <strain evidence="1 2">W2I16</strain>
    </source>
</reference>
<sequence length="29" mass="3372">MVTPADMTEREATKEVLFLRLMHPEITIV</sequence>
<gene>
    <name evidence="1" type="ORF">QFZ49_005248</name>
</gene>
<evidence type="ECO:0000313" key="1">
    <source>
        <dbReference type="EMBL" id="MDQ0935276.1"/>
    </source>
</evidence>
<proteinExistence type="predicted"/>